<dbReference type="SUPFAM" id="SSF88713">
    <property type="entry name" value="Glycoside hydrolase/deacetylase"/>
    <property type="match status" value="1"/>
</dbReference>
<evidence type="ECO:0000313" key="2">
    <source>
        <dbReference type="Proteomes" id="UP001240171"/>
    </source>
</evidence>
<dbReference type="Proteomes" id="UP001240171">
    <property type="component" value="Unassembled WGS sequence"/>
</dbReference>
<dbReference type="EMBL" id="JAUQTB010000002">
    <property type="protein sequence ID" value="MDO7905977.1"/>
    <property type="molecule type" value="Genomic_DNA"/>
</dbReference>
<keyword evidence="2" id="KW-1185">Reference proteome</keyword>
<dbReference type="Gene3D" id="3.20.20.370">
    <property type="entry name" value="Glycoside hydrolase/deacetylase"/>
    <property type="match status" value="1"/>
</dbReference>
<comment type="caution">
    <text evidence="1">The sequence shown here is derived from an EMBL/GenBank/DDBJ whole genome shotgun (WGS) entry which is preliminary data.</text>
</comment>
<accession>A0ABT9C9Q9</accession>
<organism evidence="1 2">
    <name type="scientific">Paenibacillus lacisoli</name>
    <dbReference type="NCBI Taxonomy" id="3064525"/>
    <lineage>
        <taxon>Bacteria</taxon>
        <taxon>Bacillati</taxon>
        <taxon>Bacillota</taxon>
        <taxon>Bacilli</taxon>
        <taxon>Bacillales</taxon>
        <taxon>Paenibacillaceae</taxon>
        <taxon>Paenibacillus</taxon>
    </lineage>
</organism>
<proteinExistence type="predicted"/>
<protein>
    <submittedName>
        <fullName evidence="1">Divergent polysaccharide deacetylase family protein</fullName>
    </submittedName>
</protein>
<name>A0ABT9C9Q9_9BACL</name>
<dbReference type="PANTHER" id="PTHR30105">
    <property type="entry name" value="UNCHARACTERIZED YIBQ-RELATED"/>
    <property type="match status" value="1"/>
</dbReference>
<dbReference type="InterPro" id="IPR011330">
    <property type="entry name" value="Glyco_hydro/deAcase_b/a-brl"/>
</dbReference>
<dbReference type="PANTHER" id="PTHR30105:SF2">
    <property type="entry name" value="DIVERGENT POLYSACCHARIDE DEACETYLASE SUPERFAMILY"/>
    <property type="match status" value="1"/>
</dbReference>
<dbReference type="Pfam" id="PF04748">
    <property type="entry name" value="Polysacc_deac_2"/>
    <property type="match status" value="1"/>
</dbReference>
<dbReference type="RefSeq" id="WP_305023165.1">
    <property type="nucleotide sequence ID" value="NZ_JAUQTB010000002.1"/>
</dbReference>
<dbReference type="InterPro" id="IPR006837">
    <property type="entry name" value="Divergent_DAC"/>
</dbReference>
<sequence>MLYIRCKHKYMTWLRSIVLTAGMLGLVLNGPGLASAGVHPGHPAPDQGKPSLAIIIDDLGNGMKGTEQVLSLPAPISVAVMPFLPTTKTDAERAHSLGHDVLVHLPMEPNKGKKEWLGPGAITSGMTDEEVRQAVLNAIADVPHAVGVNNHMGSKITSDRRIMSVVLDVCREQGLFFVDSRTNFRSVAAQLAKEKGMPPVGNDIFLDDQYNLTHISKQMRSVEDRLKQGQDCVTIGHVGVPGLYTASVLKSSLPRLQGQVRLLGISDFVRNVWGWDPHAVQPTDKR</sequence>
<gene>
    <name evidence="1" type="ORF">Q5741_06030</name>
</gene>
<dbReference type="CDD" id="cd10936">
    <property type="entry name" value="CE4_DAC2"/>
    <property type="match status" value="1"/>
</dbReference>
<evidence type="ECO:0000313" key="1">
    <source>
        <dbReference type="EMBL" id="MDO7905977.1"/>
    </source>
</evidence>
<reference evidence="1 2" key="1">
    <citation type="submission" date="2023-07" db="EMBL/GenBank/DDBJ databases">
        <title>Paenibacillus sp. JX-17 nov. isolated from soil.</title>
        <authorList>
            <person name="Wan Y."/>
            <person name="Liu B."/>
        </authorList>
    </citation>
    <scope>NUCLEOTIDE SEQUENCE [LARGE SCALE GENOMIC DNA]</scope>
    <source>
        <strain evidence="1 2">JX-17</strain>
    </source>
</reference>